<evidence type="ECO:0000313" key="3">
    <source>
        <dbReference type="EMBL" id="CAL5224103.1"/>
    </source>
</evidence>
<feature type="region of interest" description="Disordered" evidence="1">
    <location>
        <begin position="244"/>
        <end position="297"/>
    </location>
</feature>
<accession>A0ABP1FW40</accession>
<keyword evidence="4" id="KW-1185">Reference proteome</keyword>
<feature type="compositionally biased region" description="Low complexity" evidence="1">
    <location>
        <begin position="256"/>
        <end position="267"/>
    </location>
</feature>
<dbReference type="Pfam" id="PF10358">
    <property type="entry name" value="NT-C2"/>
    <property type="match status" value="1"/>
</dbReference>
<name>A0ABP1FW40_9CHLO</name>
<evidence type="ECO:0000256" key="1">
    <source>
        <dbReference type="SAM" id="MobiDB-lite"/>
    </source>
</evidence>
<protein>
    <submittedName>
        <fullName evidence="3">G6734 protein</fullName>
    </submittedName>
</protein>
<dbReference type="InterPro" id="IPR019448">
    <property type="entry name" value="NT-C2"/>
</dbReference>
<feature type="compositionally biased region" description="Low complexity" evidence="1">
    <location>
        <begin position="140"/>
        <end position="150"/>
    </location>
</feature>
<feature type="compositionally biased region" description="Low complexity" evidence="1">
    <location>
        <begin position="745"/>
        <end position="768"/>
    </location>
</feature>
<feature type="compositionally biased region" description="Low complexity" evidence="1">
    <location>
        <begin position="679"/>
        <end position="689"/>
    </location>
</feature>
<feature type="region of interest" description="Disordered" evidence="1">
    <location>
        <begin position="359"/>
        <end position="543"/>
    </location>
</feature>
<feature type="compositionally biased region" description="Polar residues" evidence="1">
    <location>
        <begin position="481"/>
        <end position="492"/>
    </location>
</feature>
<feature type="region of interest" description="Disordered" evidence="1">
    <location>
        <begin position="615"/>
        <end position="783"/>
    </location>
</feature>
<feature type="compositionally biased region" description="Low complexity" evidence="1">
    <location>
        <begin position="516"/>
        <end position="543"/>
    </location>
</feature>
<gene>
    <name evidence="3" type="primary">g6734</name>
    <name evidence="3" type="ORF">VP750_LOCUS5762</name>
</gene>
<evidence type="ECO:0000313" key="4">
    <source>
        <dbReference type="Proteomes" id="UP001497392"/>
    </source>
</evidence>
<reference evidence="3 4" key="1">
    <citation type="submission" date="2024-06" db="EMBL/GenBank/DDBJ databases">
        <authorList>
            <person name="Kraege A."/>
            <person name="Thomma B."/>
        </authorList>
    </citation>
    <scope>NUCLEOTIDE SEQUENCE [LARGE SCALE GENOMIC DNA]</scope>
</reference>
<dbReference type="PROSITE" id="PS51840">
    <property type="entry name" value="C2_NT"/>
    <property type="match status" value="1"/>
</dbReference>
<feature type="region of interest" description="Disordered" evidence="1">
    <location>
        <begin position="137"/>
        <end position="229"/>
    </location>
</feature>
<organism evidence="3 4">
    <name type="scientific">Coccomyxa viridis</name>
    <dbReference type="NCBI Taxonomy" id="1274662"/>
    <lineage>
        <taxon>Eukaryota</taxon>
        <taxon>Viridiplantae</taxon>
        <taxon>Chlorophyta</taxon>
        <taxon>core chlorophytes</taxon>
        <taxon>Trebouxiophyceae</taxon>
        <taxon>Trebouxiophyceae incertae sedis</taxon>
        <taxon>Coccomyxaceae</taxon>
        <taxon>Coccomyxa</taxon>
    </lineage>
</organism>
<feature type="compositionally biased region" description="Basic and acidic residues" evidence="1">
    <location>
        <begin position="570"/>
        <end position="583"/>
    </location>
</feature>
<dbReference type="EMBL" id="CAXHTA020000010">
    <property type="protein sequence ID" value="CAL5224103.1"/>
    <property type="molecule type" value="Genomic_DNA"/>
</dbReference>
<comment type="caution">
    <text evidence="3">The sequence shown here is derived from an EMBL/GenBank/DDBJ whole genome shotgun (WGS) entry which is preliminary data.</text>
</comment>
<feature type="compositionally biased region" description="Polar residues" evidence="1">
    <location>
        <begin position="190"/>
        <end position="200"/>
    </location>
</feature>
<feature type="domain" description="C2 NT-type" evidence="2">
    <location>
        <begin position="1"/>
        <end position="130"/>
    </location>
</feature>
<dbReference type="Proteomes" id="UP001497392">
    <property type="component" value="Unassembled WGS sequence"/>
</dbReference>
<feature type="compositionally biased region" description="Basic and acidic residues" evidence="1">
    <location>
        <begin position="774"/>
        <end position="783"/>
    </location>
</feature>
<proteinExistence type="predicted"/>
<feature type="compositionally biased region" description="Basic and acidic residues" evidence="1">
    <location>
        <begin position="244"/>
        <end position="255"/>
    </location>
</feature>
<sequence>MFKFGKSSKNKKFDFYVHPASATMGHAGRMWGTYEFEQCFNVPCTLYQEGKTKKGQFGPFDKKWLMISVQDLDVKQRDKSSEPLGRVVINLSDFAAEDGRMTQAFTVACSRSISAAVGEAKLLVTIGCMMGGGKGGARDSSAALSSQHSSNFESGVLESEGDMSAAPSFASTPMSSAAHHAATEHDNYFPTVSSARSSDSMGDHDVEPGTAQSRSQHAHRGDAASDADSEDDLLNQAVAAMEEKKDFKMPQKRQQEPAPQQQQQPRRGLFTGKQPLYSSSKPLAQREAVPEAEHSSRSLTLAPAAAAAAAVEGGSSELPHIDAETNPFASPSEDTSNPFITVAPQQINAPTARVSEELPEPNPFITEAPVSPVTPTEPLPSQRSIPPTMPAYEGSERRPRAGQLSGTSSGWKPRRGGAHTRIGSRESVFYDEDAEVKAAPMPTGDRVERGATPRRLASELGSQANSMSAVPPLPSSMLRFSGQQAIQLTGKTLPSPEQPEPAQFEESVQSKPSRGPSQAAGPSQQQQQQEKQQQPPSASQLPAVAASIGAGAAVGVAAASAAKPLAAEGPNHESKASTAKRDAAEYSLKEKTAMFEQAAGARAVTPDLPAKATVVPPSVFAKEQPASSAPRNEAPQRTEPEPLLEEAPGSAQSKASRMLDDTQVSKLRSAITGRGRAGEGASSSASSSDTEGDLAAGNRPYRRQKSPLAAQQPVVDPFDEVFGSRGSSPDRPPRQQPNQLPHEVGSSSRQSPQGPSPHHSGSALQQQPPQAPLEARRSTLTDEDREDLKIFEEGVSHPKASHAAWSAAASSLQMRSALPEDGTTNGDGVHRVEKAVLPGAMSEEAIQLERLQKELRTVAALEAAVYTARAGKGSQRRIKARTCHAPARRLARTTISLGPDEGILFGLRAIRAVEAAAESASDVVGRAFWWSNCIQLRWMLWAMSHGGSLDSEYGQELGGSVDDFDWVMQVLVPPLRELEGYVFEQLLRQLWRNVLLEATFGDTLAGASAAKPILPSKHRQATREEQAVQRWLQALQGVQRALLPAASAATSGHVTLLKQKALTAILRRLDALLFGKLLGAAERRGSAGDLGLEEGRGAFSDDWDSMLADGNIALDPELLPFPRGRFSFGVGVNLKMAVSRWTNWAADVGLREENMGAEEGYMLFPCLRATADLLMMPKEVLTDRAIRAEVVPGLSLRRICQLLNRFLPDDFAPDPLPPGLLDALNNETPPSEPAMSPTNKLHAAYEPISEAELLADGLIEPVSLEMDDESEDEVEALSEMYDPDCSSDGTYRFVLLKELWASAR</sequence>
<evidence type="ECO:0000259" key="2">
    <source>
        <dbReference type="PROSITE" id="PS51840"/>
    </source>
</evidence>
<feature type="region of interest" description="Disordered" evidence="1">
    <location>
        <begin position="564"/>
        <end position="583"/>
    </location>
</feature>